<proteinExistence type="predicted"/>
<organism evidence="1 2">
    <name type="scientific">Leptolyngbya foveolarum</name>
    <dbReference type="NCBI Taxonomy" id="47253"/>
    <lineage>
        <taxon>Bacteria</taxon>
        <taxon>Bacillati</taxon>
        <taxon>Cyanobacteriota</taxon>
        <taxon>Cyanophyceae</taxon>
        <taxon>Leptolyngbyales</taxon>
        <taxon>Leptolyngbyaceae</taxon>
        <taxon>Leptolyngbya group</taxon>
        <taxon>Leptolyngbya</taxon>
    </lineage>
</organism>
<reference evidence="2" key="1">
    <citation type="submission" date="2018-04" db="EMBL/GenBank/DDBJ databases">
        <authorList>
            <person name="Cornet L."/>
        </authorList>
    </citation>
    <scope>NUCLEOTIDE SEQUENCE [LARGE SCALE GENOMIC DNA]</scope>
</reference>
<evidence type="ECO:0000313" key="2">
    <source>
        <dbReference type="Proteomes" id="UP000249354"/>
    </source>
</evidence>
<dbReference type="AlphaFoldDB" id="A0A2W4USG3"/>
<reference evidence="1 2" key="2">
    <citation type="submission" date="2018-06" db="EMBL/GenBank/DDBJ databases">
        <title>Metagenomic assembly of (sub)arctic Cyanobacteria and their associated microbiome from non-axenic cultures.</title>
        <authorList>
            <person name="Baurain D."/>
        </authorList>
    </citation>
    <scope>NUCLEOTIDE SEQUENCE [LARGE SCALE GENOMIC DNA]</scope>
    <source>
        <strain evidence="1">ULC129bin1</strain>
    </source>
</reference>
<comment type="caution">
    <text evidence="1">The sequence shown here is derived from an EMBL/GenBank/DDBJ whole genome shotgun (WGS) entry which is preliminary data.</text>
</comment>
<name>A0A2W4USG3_9CYAN</name>
<dbReference type="EMBL" id="QBMC01000004">
    <property type="protein sequence ID" value="PZO23094.1"/>
    <property type="molecule type" value="Genomic_DNA"/>
</dbReference>
<accession>A0A2W4USG3</accession>
<protein>
    <submittedName>
        <fullName evidence="1">Uncharacterized protein</fullName>
    </submittedName>
</protein>
<sequence>MVNPSSSNNHPGNPDLSKTQAELLQSVLMEQSYPWLPGSVTQSYEEDLETAGQSLEISDEEAISGWQGLSVQLDQIWAGSNVDVLALLKQKFATRLPETVLAAISDRAQQLAQQATQGLSESAQPMVAQMIACVKGTVTAIGEADLQVMARPMAFAMRSSGAEELVDATVISVRQADWDKLSALEQARLSLAAARYAIAQVETTESHD</sequence>
<dbReference type="Proteomes" id="UP000249354">
    <property type="component" value="Unassembled WGS sequence"/>
</dbReference>
<evidence type="ECO:0000313" key="1">
    <source>
        <dbReference type="EMBL" id="PZO23094.1"/>
    </source>
</evidence>
<gene>
    <name evidence="1" type="ORF">DCF25_01345</name>
</gene>